<protein>
    <submittedName>
        <fullName evidence="1">Uncharacterized protein</fullName>
    </submittedName>
</protein>
<dbReference type="AlphaFoldDB" id="A0A2P4XG04"/>
<comment type="caution">
    <text evidence="1">The sequence shown here is derived from an EMBL/GenBank/DDBJ whole genome shotgun (WGS) entry which is preliminary data.</text>
</comment>
<keyword evidence="2" id="KW-1185">Reference proteome</keyword>
<proteinExistence type="predicted"/>
<accession>A0A2P4XG04</accession>
<dbReference type="Proteomes" id="UP000237271">
    <property type="component" value="Unassembled WGS sequence"/>
</dbReference>
<gene>
    <name evidence="1" type="ORF">PHPALM_19981</name>
</gene>
<name>A0A2P4XG04_9STRA</name>
<evidence type="ECO:0000313" key="2">
    <source>
        <dbReference type="Proteomes" id="UP000237271"/>
    </source>
</evidence>
<sequence length="90" mass="10265">MVELIMAKGLVSLSVRDFDKRIDSHGCRDNMSGTKTLKGKKPDEMYEQKKPDVKRLSDCDCMSYGFVPKAYQANNFVQRLCHVVMLAFSL</sequence>
<reference evidence="1 2" key="1">
    <citation type="journal article" date="2017" name="Genome Biol. Evol.">
        <title>Phytophthora megakarya and P. palmivora, closely related causal agents of cacao black pod rot, underwent increases in genome sizes and gene numbers by different mechanisms.</title>
        <authorList>
            <person name="Ali S.S."/>
            <person name="Shao J."/>
            <person name="Lary D.J."/>
            <person name="Kronmiller B."/>
            <person name="Shen D."/>
            <person name="Strem M.D."/>
            <person name="Amoako-Attah I."/>
            <person name="Akrofi A.Y."/>
            <person name="Begoude B.A."/>
            <person name="Ten Hoopen G.M."/>
            <person name="Coulibaly K."/>
            <person name="Kebe B.I."/>
            <person name="Melnick R.L."/>
            <person name="Guiltinan M.J."/>
            <person name="Tyler B.M."/>
            <person name="Meinhardt L.W."/>
            <person name="Bailey B.A."/>
        </authorList>
    </citation>
    <scope>NUCLEOTIDE SEQUENCE [LARGE SCALE GENOMIC DNA]</scope>
    <source>
        <strain evidence="2">sbr112.9</strain>
    </source>
</reference>
<dbReference type="EMBL" id="NCKW01011095">
    <property type="protein sequence ID" value="POM64480.1"/>
    <property type="molecule type" value="Genomic_DNA"/>
</dbReference>
<organism evidence="1 2">
    <name type="scientific">Phytophthora palmivora</name>
    <dbReference type="NCBI Taxonomy" id="4796"/>
    <lineage>
        <taxon>Eukaryota</taxon>
        <taxon>Sar</taxon>
        <taxon>Stramenopiles</taxon>
        <taxon>Oomycota</taxon>
        <taxon>Peronosporomycetes</taxon>
        <taxon>Peronosporales</taxon>
        <taxon>Peronosporaceae</taxon>
        <taxon>Phytophthora</taxon>
    </lineage>
</organism>
<evidence type="ECO:0000313" key="1">
    <source>
        <dbReference type="EMBL" id="POM64480.1"/>
    </source>
</evidence>